<dbReference type="EMBL" id="NEXE01000226">
    <property type="protein sequence ID" value="PSN85866.1"/>
    <property type="molecule type" value="Genomic_DNA"/>
</dbReference>
<organism evidence="3 4">
    <name type="scientific">Candidatus Marsarchaeota G2 archaeon OSP_D</name>
    <dbReference type="NCBI Taxonomy" id="1978157"/>
    <lineage>
        <taxon>Archaea</taxon>
        <taxon>Candidatus Marsarchaeota</taxon>
        <taxon>Candidatus Marsarchaeota group 2</taxon>
    </lineage>
</organism>
<evidence type="ECO:0000256" key="1">
    <source>
        <dbReference type="ARBA" id="ARBA00023002"/>
    </source>
</evidence>
<reference evidence="3 4" key="1">
    <citation type="submission" date="2017-04" db="EMBL/GenBank/DDBJ databases">
        <title>Novel microbial lineages endemic to geothermal iron-oxide mats fill important gaps in the evolutionary history of Archaea.</title>
        <authorList>
            <person name="Jay Z.J."/>
            <person name="Beam J.P."/>
            <person name="Dlakic M."/>
            <person name="Rusch D.B."/>
            <person name="Kozubal M.A."/>
            <person name="Inskeep W.P."/>
        </authorList>
    </citation>
    <scope>NUCLEOTIDE SEQUENCE [LARGE SCALE GENOMIC DNA]</scope>
    <source>
        <strain evidence="3">OSP_D</strain>
    </source>
</reference>
<dbReference type="CDD" id="cd01097">
    <property type="entry name" value="Tetrahydromethanopterin_reductase"/>
    <property type="match status" value="1"/>
</dbReference>
<accession>A0A2R6AHK4</accession>
<dbReference type="InterPro" id="IPR036661">
    <property type="entry name" value="Luciferase-like_sf"/>
</dbReference>
<dbReference type="PANTHER" id="PTHR43244:SF1">
    <property type="entry name" value="5,10-METHYLENETETRAHYDROMETHANOPTERIN REDUCTASE"/>
    <property type="match status" value="1"/>
</dbReference>
<sequence>MKVSFGYRAASEEHPADVLLHNSVVAEKVGFEFIVTSDHFHPWFHTDGHSSFALSWLGALGQATKSVRIGTGVTPPILRYHPALIAQAFGTLGRLYPGRVFVAVGTGEAMNEVPLGFPWPGFGERFERLREAIEIIKNLWSEDFVTYTGKYFRLVKANLYDKPSPHPPIYVAGMGEHTVRLAGEVADGYMGVPAPKEKYPEIFNILREACSTNGREFDAMPRMVEVFVSYDQDYDKALSWVSRWKTVLIPNVLASEIYDPRELEEKAKNIDVRQLTSYQVDVCTSVEEVIKAAEKYIGYGFNEIQLHSCSPDEAKFLDDFGSKGLQYLKQQYGKP</sequence>
<comment type="caution">
    <text evidence="3">The sequence shown here is derived from an EMBL/GenBank/DDBJ whole genome shotgun (WGS) entry which is preliminary data.</text>
</comment>
<dbReference type="GO" id="GO:0016705">
    <property type="term" value="F:oxidoreductase activity, acting on paired donors, with incorporation or reduction of molecular oxygen"/>
    <property type="evidence" value="ECO:0007669"/>
    <property type="project" value="InterPro"/>
</dbReference>
<gene>
    <name evidence="3" type="ORF">B9Q03_12035</name>
</gene>
<dbReference type="AlphaFoldDB" id="A0A2R6AHK4"/>
<feature type="domain" description="Luciferase-like" evidence="2">
    <location>
        <begin position="23"/>
        <end position="243"/>
    </location>
</feature>
<dbReference type="InterPro" id="IPR019945">
    <property type="entry name" value="F420_G6P_DH-rel"/>
</dbReference>
<dbReference type="InterPro" id="IPR011251">
    <property type="entry name" value="Luciferase-like_dom"/>
</dbReference>
<protein>
    <recommendedName>
        <fullName evidence="2">Luciferase-like domain-containing protein</fullName>
    </recommendedName>
</protein>
<dbReference type="PANTHER" id="PTHR43244">
    <property type="match status" value="1"/>
</dbReference>
<keyword evidence="1" id="KW-0560">Oxidoreductase</keyword>
<dbReference type="InterPro" id="IPR050564">
    <property type="entry name" value="F420-G6PD/mer"/>
</dbReference>
<proteinExistence type="predicted"/>
<evidence type="ECO:0000259" key="2">
    <source>
        <dbReference type="Pfam" id="PF00296"/>
    </source>
</evidence>
<dbReference type="SUPFAM" id="SSF51679">
    <property type="entry name" value="Bacterial luciferase-like"/>
    <property type="match status" value="1"/>
</dbReference>
<evidence type="ECO:0000313" key="4">
    <source>
        <dbReference type="Proteomes" id="UP000240322"/>
    </source>
</evidence>
<name>A0A2R6AHK4_9ARCH</name>
<dbReference type="Pfam" id="PF00296">
    <property type="entry name" value="Bac_luciferase"/>
    <property type="match status" value="1"/>
</dbReference>
<evidence type="ECO:0000313" key="3">
    <source>
        <dbReference type="EMBL" id="PSN85866.1"/>
    </source>
</evidence>
<dbReference type="NCBIfam" id="TIGR03557">
    <property type="entry name" value="F420_G6P_family"/>
    <property type="match status" value="1"/>
</dbReference>
<dbReference type="Gene3D" id="3.20.20.30">
    <property type="entry name" value="Luciferase-like domain"/>
    <property type="match status" value="1"/>
</dbReference>
<dbReference type="Proteomes" id="UP000240322">
    <property type="component" value="Unassembled WGS sequence"/>
</dbReference>